<proteinExistence type="predicted"/>
<evidence type="ECO:0000313" key="1">
    <source>
        <dbReference type="EMBL" id="KAE9277770.1"/>
    </source>
</evidence>
<dbReference type="EMBL" id="QXFT01004473">
    <property type="protein sequence ID" value="KAE9277770.1"/>
    <property type="molecule type" value="Genomic_DNA"/>
</dbReference>
<comment type="caution">
    <text evidence="1">The sequence shown here is derived from an EMBL/GenBank/DDBJ whole genome shotgun (WGS) entry which is preliminary data.</text>
</comment>
<organism evidence="1 2">
    <name type="scientific">Phytophthora rubi</name>
    <dbReference type="NCBI Taxonomy" id="129364"/>
    <lineage>
        <taxon>Eukaryota</taxon>
        <taxon>Sar</taxon>
        <taxon>Stramenopiles</taxon>
        <taxon>Oomycota</taxon>
        <taxon>Peronosporomycetes</taxon>
        <taxon>Peronosporales</taxon>
        <taxon>Peronosporaceae</taxon>
        <taxon>Phytophthora</taxon>
    </lineage>
</organism>
<dbReference type="Proteomes" id="UP000434957">
    <property type="component" value="Unassembled WGS sequence"/>
</dbReference>
<gene>
    <name evidence="1" type="ORF">PR003_g28699</name>
</gene>
<dbReference type="AlphaFoldDB" id="A0A6A4BTM1"/>
<evidence type="ECO:0000313" key="2">
    <source>
        <dbReference type="Proteomes" id="UP000434957"/>
    </source>
</evidence>
<accession>A0A6A4BTM1</accession>
<name>A0A6A4BTM1_9STRA</name>
<sequence>MLTQELAQELAVQELAQELTEELPQKLGEEDFVLALEEKPTQELAVQDMTAVSGTTKAAELVALLLENAEVLLLLLKLLLCVATGGC</sequence>
<reference evidence="1 2" key="1">
    <citation type="submission" date="2018-08" db="EMBL/GenBank/DDBJ databases">
        <title>Genomic investigation of the strawberry pathogen Phytophthora fragariae indicates pathogenicity is determined by transcriptional variation in three key races.</title>
        <authorList>
            <person name="Adams T.M."/>
            <person name="Armitage A.D."/>
            <person name="Sobczyk M.K."/>
            <person name="Bates H.J."/>
            <person name="Dunwell J.M."/>
            <person name="Nellist C.F."/>
            <person name="Harrison R.J."/>
        </authorList>
    </citation>
    <scope>NUCLEOTIDE SEQUENCE [LARGE SCALE GENOMIC DNA]</scope>
    <source>
        <strain evidence="1 2">SCRP333</strain>
    </source>
</reference>
<protein>
    <submittedName>
        <fullName evidence="1">Uncharacterized protein</fullName>
    </submittedName>
</protein>
<keyword evidence="2" id="KW-1185">Reference proteome</keyword>